<proteinExistence type="inferred from homology"/>
<comment type="similarity">
    <text evidence="1">Belongs to the senescence regulator S40 family.</text>
</comment>
<comment type="caution">
    <text evidence="3">The sequence shown here is derived from an EMBL/GenBank/DDBJ whole genome shotgun (WGS) entry which is preliminary data.</text>
</comment>
<dbReference type="PANTHER" id="PTHR46525:SF18">
    <property type="entry name" value="SENESCENCE REGULATOR S40"/>
    <property type="match status" value="1"/>
</dbReference>
<evidence type="ECO:0000313" key="4">
    <source>
        <dbReference type="Proteomes" id="UP001279734"/>
    </source>
</evidence>
<name>A0AAD3TBA1_NEPGR</name>
<evidence type="ECO:0000256" key="2">
    <source>
        <dbReference type="SAM" id="MobiDB-lite"/>
    </source>
</evidence>
<dbReference type="PANTHER" id="PTHR46525">
    <property type="entry name" value="EMB|CAB72159.1"/>
    <property type="match status" value="1"/>
</dbReference>
<evidence type="ECO:0000313" key="3">
    <source>
        <dbReference type="EMBL" id="GMH26883.1"/>
    </source>
</evidence>
<protein>
    <recommendedName>
        <fullName evidence="5">Senescence regulator</fullName>
    </recommendedName>
</protein>
<dbReference type="InterPro" id="IPR007608">
    <property type="entry name" value="Senescence_reg_S40"/>
</dbReference>
<dbReference type="EMBL" id="BSYO01000032">
    <property type="protein sequence ID" value="GMH26883.1"/>
    <property type="molecule type" value="Genomic_DNA"/>
</dbReference>
<evidence type="ECO:0008006" key="5">
    <source>
        <dbReference type="Google" id="ProtNLM"/>
    </source>
</evidence>
<accession>A0AAD3TBA1</accession>
<organism evidence="3 4">
    <name type="scientific">Nepenthes gracilis</name>
    <name type="common">Slender pitcher plant</name>
    <dbReference type="NCBI Taxonomy" id="150966"/>
    <lineage>
        <taxon>Eukaryota</taxon>
        <taxon>Viridiplantae</taxon>
        <taxon>Streptophyta</taxon>
        <taxon>Embryophyta</taxon>
        <taxon>Tracheophyta</taxon>
        <taxon>Spermatophyta</taxon>
        <taxon>Magnoliopsida</taxon>
        <taxon>eudicotyledons</taxon>
        <taxon>Gunneridae</taxon>
        <taxon>Pentapetalae</taxon>
        <taxon>Caryophyllales</taxon>
        <taxon>Nepenthaceae</taxon>
        <taxon>Nepenthes</taxon>
    </lineage>
</organism>
<dbReference type="AlphaFoldDB" id="A0AAD3TBA1"/>
<dbReference type="Pfam" id="PF04520">
    <property type="entry name" value="Senescence_reg"/>
    <property type="match status" value="1"/>
</dbReference>
<evidence type="ECO:0000256" key="1">
    <source>
        <dbReference type="ARBA" id="ARBA00034773"/>
    </source>
</evidence>
<keyword evidence="4" id="KW-1185">Reference proteome</keyword>
<gene>
    <name evidence="3" type="ORF">Nepgr_028726</name>
</gene>
<feature type="region of interest" description="Disordered" evidence="2">
    <location>
        <begin position="1"/>
        <end position="34"/>
    </location>
</feature>
<sequence>MAKGRRLTTSRSDRFFGSYGRSHGGENGTDASEFREEDVWSIVDADGSGSDWSSQADSEINGAVISGGRPRISRRDRHVGGLSLALEDATSSRILHQLVPRENGVAETPRRRLHMATSAPMNVPDWNKILRVNSVESLHDSDDGFDDRDSGMDPPHEYLARSRMAAAASVFEGVGRTLKGRDLSRLRDAVWSQTGFDG</sequence>
<reference evidence="3" key="1">
    <citation type="submission" date="2023-05" db="EMBL/GenBank/DDBJ databases">
        <title>Nepenthes gracilis genome sequencing.</title>
        <authorList>
            <person name="Fukushima K."/>
        </authorList>
    </citation>
    <scope>NUCLEOTIDE SEQUENCE</scope>
    <source>
        <strain evidence="3">SING2019-196</strain>
    </source>
</reference>
<dbReference type="Proteomes" id="UP001279734">
    <property type="component" value="Unassembled WGS sequence"/>
</dbReference>
<dbReference type="GO" id="GO:0010150">
    <property type="term" value="P:leaf senescence"/>
    <property type="evidence" value="ECO:0007669"/>
    <property type="project" value="UniProtKB-ARBA"/>
</dbReference>